<dbReference type="PANTHER" id="PTHR45786">
    <property type="entry name" value="DNA BINDING PROTEIN-LIKE"/>
    <property type="match status" value="1"/>
</dbReference>
<protein>
    <submittedName>
        <fullName evidence="1">22278_t:CDS:1</fullName>
    </submittedName>
</protein>
<dbReference type="PANTHER" id="PTHR45786:SF74">
    <property type="entry name" value="ATP-DEPENDENT DNA HELICASE"/>
    <property type="match status" value="1"/>
</dbReference>
<accession>A0A9N8ZS01</accession>
<dbReference type="AlphaFoldDB" id="A0A9N8ZS01"/>
<sequence>MNTNRLNEEVSTKRCLKLKREAAAHRRVNQTTKLTERCKQQCIESRVHISMLTQIAVSKAQICPFDLILAFTSMEAKINKNITGTRSIYTFCIHGEIYHQIGSLLSQPATASLEFAQIYIFDTDHETQNRHSLIFFLDITTLTVLQQTPSQNLSMVIKDSRTTDPHHYNIPNASEIVAIIVDNESDETTIHNRDIVLHSCSENLIHISELHRAYAPLYYVLLFSRDIEELQDLNEISNSNNQTHDNECLGKVIECGAITKTTLTAWFEANQKFSEAHQLTYASECYYLRMLLNIVHSATSFENLWNVNEVDYDTFKDACEALGLLHNDRE</sequence>
<organism evidence="1 2">
    <name type="scientific">Cetraspora pellucida</name>
    <dbReference type="NCBI Taxonomy" id="1433469"/>
    <lineage>
        <taxon>Eukaryota</taxon>
        <taxon>Fungi</taxon>
        <taxon>Fungi incertae sedis</taxon>
        <taxon>Mucoromycota</taxon>
        <taxon>Glomeromycotina</taxon>
        <taxon>Glomeromycetes</taxon>
        <taxon>Diversisporales</taxon>
        <taxon>Gigasporaceae</taxon>
        <taxon>Cetraspora</taxon>
    </lineage>
</organism>
<reference evidence="1" key="1">
    <citation type="submission" date="2021-06" db="EMBL/GenBank/DDBJ databases">
        <authorList>
            <person name="Kallberg Y."/>
            <person name="Tangrot J."/>
            <person name="Rosling A."/>
        </authorList>
    </citation>
    <scope>NUCLEOTIDE SEQUENCE</scope>
    <source>
        <strain evidence="1">FL966</strain>
    </source>
</reference>
<dbReference type="Proteomes" id="UP000789759">
    <property type="component" value="Unassembled WGS sequence"/>
</dbReference>
<dbReference type="EMBL" id="CAJVQA010001174">
    <property type="protein sequence ID" value="CAG8505241.1"/>
    <property type="molecule type" value="Genomic_DNA"/>
</dbReference>
<comment type="caution">
    <text evidence="1">The sequence shown here is derived from an EMBL/GenBank/DDBJ whole genome shotgun (WGS) entry which is preliminary data.</text>
</comment>
<keyword evidence="2" id="KW-1185">Reference proteome</keyword>
<dbReference type="OrthoDB" id="1748060at2759"/>
<proteinExistence type="predicted"/>
<gene>
    <name evidence="1" type="ORF">CPELLU_LOCUS2648</name>
</gene>
<name>A0A9N8ZS01_9GLOM</name>
<evidence type="ECO:0000313" key="2">
    <source>
        <dbReference type="Proteomes" id="UP000789759"/>
    </source>
</evidence>
<evidence type="ECO:0000313" key="1">
    <source>
        <dbReference type="EMBL" id="CAG8505241.1"/>
    </source>
</evidence>